<sequence length="114" mass="13276">MASVASDHDRDDHDDHVTEKAPPRPRVRLQSMHRYCTKRELLVHRSHDNYRAGRTTHEKKSSVNIVRVYTGRHRARRSDVYRTRPRGPSSGRKSTGPARRRRACGSVDYRTLSE</sequence>
<feature type="region of interest" description="Disordered" evidence="1">
    <location>
        <begin position="1"/>
        <end position="28"/>
    </location>
</feature>
<evidence type="ECO:0000313" key="3">
    <source>
        <dbReference type="Proteomes" id="UP000299102"/>
    </source>
</evidence>
<keyword evidence="3" id="KW-1185">Reference proteome</keyword>
<accession>A0A4C1Z1B7</accession>
<evidence type="ECO:0000313" key="2">
    <source>
        <dbReference type="EMBL" id="GBP82386.1"/>
    </source>
</evidence>
<dbReference type="EMBL" id="BGZK01001562">
    <property type="protein sequence ID" value="GBP82386.1"/>
    <property type="molecule type" value="Genomic_DNA"/>
</dbReference>
<dbReference type="AlphaFoldDB" id="A0A4C1Z1B7"/>
<feature type="region of interest" description="Disordered" evidence="1">
    <location>
        <begin position="70"/>
        <end position="114"/>
    </location>
</feature>
<gene>
    <name evidence="2" type="ORF">EVAR_49695_1</name>
</gene>
<comment type="caution">
    <text evidence="2">The sequence shown here is derived from an EMBL/GenBank/DDBJ whole genome shotgun (WGS) entry which is preliminary data.</text>
</comment>
<evidence type="ECO:0000256" key="1">
    <source>
        <dbReference type="SAM" id="MobiDB-lite"/>
    </source>
</evidence>
<name>A0A4C1Z1B7_EUMVA</name>
<organism evidence="2 3">
    <name type="scientific">Eumeta variegata</name>
    <name type="common">Bagworm moth</name>
    <name type="synonym">Eumeta japonica</name>
    <dbReference type="NCBI Taxonomy" id="151549"/>
    <lineage>
        <taxon>Eukaryota</taxon>
        <taxon>Metazoa</taxon>
        <taxon>Ecdysozoa</taxon>
        <taxon>Arthropoda</taxon>
        <taxon>Hexapoda</taxon>
        <taxon>Insecta</taxon>
        <taxon>Pterygota</taxon>
        <taxon>Neoptera</taxon>
        <taxon>Endopterygota</taxon>
        <taxon>Lepidoptera</taxon>
        <taxon>Glossata</taxon>
        <taxon>Ditrysia</taxon>
        <taxon>Tineoidea</taxon>
        <taxon>Psychidae</taxon>
        <taxon>Oiketicinae</taxon>
        <taxon>Eumeta</taxon>
    </lineage>
</organism>
<proteinExistence type="predicted"/>
<protein>
    <submittedName>
        <fullName evidence="2">Uncharacterized protein</fullName>
    </submittedName>
</protein>
<dbReference type="Proteomes" id="UP000299102">
    <property type="component" value="Unassembled WGS sequence"/>
</dbReference>
<reference evidence="2 3" key="1">
    <citation type="journal article" date="2019" name="Commun. Biol.">
        <title>The bagworm genome reveals a unique fibroin gene that provides high tensile strength.</title>
        <authorList>
            <person name="Kono N."/>
            <person name="Nakamura H."/>
            <person name="Ohtoshi R."/>
            <person name="Tomita M."/>
            <person name="Numata K."/>
            <person name="Arakawa K."/>
        </authorList>
    </citation>
    <scope>NUCLEOTIDE SEQUENCE [LARGE SCALE GENOMIC DNA]</scope>
</reference>
<feature type="compositionally biased region" description="Basic and acidic residues" evidence="1">
    <location>
        <begin position="1"/>
        <end position="22"/>
    </location>
</feature>